<dbReference type="SUPFAM" id="SSF52058">
    <property type="entry name" value="L domain-like"/>
    <property type="match status" value="4"/>
</dbReference>
<dbReference type="InterPro" id="IPR001611">
    <property type="entry name" value="Leu-rich_rpt"/>
</dbReference>
<gene>
    <name evidence="7" type="ORF">Ocin01_04112</name>
</gene>
<dbReference type="InterPro" id="IPR003591">
    <property type="entry name" value="Leu-rich_rpt_typical-subtyp"/>
</dbReference>
<evidence type="ECO:0000256" key="1">
    <source>
        <dbReference type="ARBA" id="ARBA00022614"/>
    </source>
</evidence>
<keyword evidence="5" id="KW-0472">Membrane</keyword>
<dbReference type="SMART" id="SM00365">
    <property type="entry name" value="LRR_SD22"/>
    <property type="match status" value="12"/>
</dbReference>
<feature type="transmembrane region" description="Helical" evidence="5">
    <location>
        <begin position="1206"/>
        <end position="1229"/>
    </location>
</feature>
<dbReference type="Proteomes" id="UP000094527">
    <property type="component" value="Unassembled WGS sequence"/>
</dbReference>
<evidence type="ECO:0000256" key="5">
    <source>
        <dbReference type="SAM" id="Phobius"/>
    </source>
</evidence>
<reference evidence="7 8" key="1">
    <citation type="journal article" date="2016" name="Genome Biol. Evol.">
        <title>Gene Family Evolution Reflects Adaptation to Soil Environmental Stressors in the Genome of the Collembolan Orchesella cincta.</title>
        <authorList>
            <person name="Faddeeva-Vakhrusheva A."/>
            <person name="Derks M.F."/>
            <person name="Anvar S.Y."/>
            <person name="Agamennone V."/>
            <person name="Suring W."/>
            <person name="Smit S."/>
            <person name="van Straalen N.M."/>
            <person name="Roelofs D."/>
        </authorList>
    </citation>
    <scope>NUCLEOTIDE SEQUENCE [LARGE SCALE GENOMIC DNA]</scope>
    <source>
        <tissue evidence="7">Mixed pool</tissue>
    </source>
</reference>
<proteinExistence type="predicted"/>
<comment type="caution">
    <text evidence="7">The sequence shown here is derived from an EMBL/GenBank/DDBJ whole genome shotgun (WGS) entry which is preliminary data.</text>
</comment>
<name>A0A1D2NBD5_ORCCI</name>
<protein>
    <submittedName>
        <fullName evidence="7">Chaoptin</fullName>
    </submittedName>
</protein>
<evidence type="ECO:0000313" key="8">
    <source>
        <dbReference type="Proteomes" id="UP000094527"/>
    </source>
</evidence>
<dbReference type="InterPro" id="IPR026906">
    <property type="entry name" value="LRR_5"/>
</dbReference>
<evidence type="ECO:0000256" key="2">
    <source>
        <dbReference type="ARBA" id="ARBA00022729"/>
    </source>
</evidence>
<dbReference type="FunFam" id="3.80.10.10:FF:001164">
    <property type="entry name" value="GH01279p"/>
    <property type="match status" value="1"/>
</dbReference>
<keyword evidence="1" id="KW-0433">Leucine-rich repeat</keyword>
<sequence length="1399" mass="156353">MKAHTVPPRHRNMSISTILFALLCILQFVSSEVEVPNDEEWISCQEFQETASLPHCMCSVAEEEGFRINCDHVVFPQDFPSLPFRQPVSYFSQRFVNYQNIPPQALLASGVPLRTLDLSNNWLRRLTEKSLEGLSETLEILDLSNNLLGDQLNPIFSTNEFKRLPRLKVLALGNNMLSHVDGGILDGCLSLEEFYLDDNELKSVPSTSLKGPNALKILDLSINSINELKSDDFMNAPSLIFLNMSHNELVQIQGGAFKGLPNLKYLDLSFNRIQRLNSDSFIGLDTIEELDLSYNFLTQVPITSLKILSTLRVLKVSGNLLQNLEMSNLKALSSVEVLDLSRNRLSEIPKDFFSGMSNLKELNLGVNQLRTLPSNVFDGLTNIISLNLIDNNLLTFPSIAIENLTSLHSLTLDYNRISALTPMRNQNLTKLSISHNLIREIPSETFTNFPMLVQLNLRGNLIESLDEVLLPTSLQELDIGFNSIRSIPRFQLPAMESLKLDHNQVSTLLQHNFVLLGNLRELDLSSNMVSSFFGNSFDGLDSLEILNMAGNRLEYLPKFGNMYAIETLNFSKNHLKEIGIIENMLSLTTLDLSNNQITNMRPDTFYNTSNLINIYLRNNKMNSFKGFTGSFDRLKSLDLSHNHISYAYPNSFESFGQLWNLNLNDNRFTLFPTEFIKPCKQLRYVGLSKNQIKNLNEMNFSNFPHLRNLDLSSNLIEFVIQNAFLNSTQLQTVNLSGNKLENLDTNVFHGIVRLELDLSNNYMSQLPATIFDRNHVQKLHKLNIARNAFASIPHEALQRQYFYLEHLDMAENRIREVPQNLNILVNVKRLDMSYNPLSELSLKNILSEPKTVRALNLANCSVKTIPVLEMPFLRQLNLSHNLIRNFDETVFQRTTLLEDLDLSYNQFYTLESNFPASLKNLDLSGNLMNIISGSFFPLGLESMKLNNLDNVMKVEKTALNLKHLNTLELYNLPKLGYLDIRGLLGQLRYLENFEFEVKDYQIADQIHPGLNARVKRIGLRGRRVRAISTATFAGLTSPKVMISLVNTSLSMLPSILVPVPMSSNIILDVRDSKITNLSPPFLTQNIKLQGLSPICDCNAVNLVKYLQAVESNVICAGPKNLEGHSVLDLRLDELTCEPGSSTTPPPLPSTVSTTTTTQDDIIWSIAPSTTGRTNGNNIKKADKPGRGNDNQMSKVKPQEINNMDSLIFGIVGGVIVLIVIFVIIIVCFVKLTNSNASDMGPTMGSSGYPQVAPSVVSVGPGGAKCTCPHKAEPHTLIMPNGSYATLRSNSKYMQSHGMQHAKYATLSPHAMAGGGGSIYAVHPSMAAASGSASLSTYPASAMAMAMGPSSLYNANPTYSSYAHAAAASARHHQQQQQQNSIYGSMPYYSHHESEYDSRR</sequence>
<organism evidence="7 8">
    <name type="scientific">Orchesella cincta</name>
    <name type="common">Springtail</name>
    <name type="synonym">Podura cincta</name>
    <dbReference type="NCBI Taxonomy" id="48709"/>
    <lineage>
        <taxon>Eukaryota</taxon>
        <taxon>Metazoa</taxon>
        <taxon>Ecdysozoa</taxon>
        <taxon>Arthropoda</taxon>
        <taxon>Hexapoda</taxon>
        <taxon>Collembola</taxon>
        <taxon>Entomobryomorpha</taxon>
        <taxon>Entomobryoidea</taxon>
        <taxon>Orchesellidae</taxon>
        <taxon>Orchesellinae</taxon>
        <taxon>Orchesella</taxon>
    </lineage>
</organism>
<accession>A0A1D2NBD5</accession>
<dbReference type="Pfam" id="PF13855">
    <property type="entry name" value="LRR_8"/>
    <property type="match status" value="6"/>
</dbReference>
<dbReference type="SMART" id="SM00364">
    <property type="entry name" value="LRR_BAC"/>
    <property type="match status" value="13"/>
</dbReference>
<dbReference type="InterPro" id="IPR032675">
    <property type="entry name" value="LRR_dom_sf"/>
</dbReference>
<keyword evidence="2 6" id="KW-0732">Signal</keyword>
<dbReference type="OrthoDB" id="8731593at2759"/>
<keyword evidence="5" id="KW-0812">Transmembrane</keyword>
<dbReference type="PANTHER" id="PTHR24373:SF370">
    <property type="entry name" value="FISH-LIPS, ISOFORM E"/>
    <property type="match status" value="1"/>
</dbReference>
<keyword evidence="3" id="KW-0677">Repeat</keyword>
<evidence type="ECO:0000256" key="3">
    <source>
        <dbReference type="ARBA" id="ARBA00022737"/>
    </source>
</evidence>
<dbReference type="SMART" id="SM00369">
    <property type="entry name" value="LRR_TYP"/>
    <property type="match status" value="26"/>
</dbReference>
<feature type="compositionally biased region" description="Basic and acidic residues" evidence="4">
    <location>
        <begin position="1389"/>
        <end position="1399"/>
    </location>
</feature>
<dbReference type="Pfam" id="PF13306">
    <property type="entry name" value="LRR_5"/>
    <property type="match status" value="1"/>
</dbReference>
<feature type="region of interest" description="Disordered" evidence="4">
    <location>
        <begin position="1170"/>
        <end position="1193"/>
    </location>
</feature>
<evidence type="ECO:0000256" key="6">
    <source>
        <dbReference type="SAM" id="SignalP"/>
    </source>
</evidence>
<dbReference type="Gene3D" id="3.80.10.10">
    <property type="entry name" value="Ribonuclease Inhibitor"/>
    <property type="match status" value="8"/>
</dbReference>
<dbReference type="STRING" id="48709.A0A1D2NBD5"/>
<feature type="chain" id="PRO_5008905321" evidence="6">
    <location>
        <begin position="32"/>
        <end position="1399"/>
    </location>
</feature>
<feature type="compositionally biased region" description="Low complexity" evidence="4">
    <location>
        <begin position="1368"/>
        <end position="1378"/>
    </location>
</feature>
<keyword evidence="8" id="KW-1185">Reference proteome</keyword>
<dbReference type="OMA" id="VSEMAFH"/>
<dbReference type="PANTHER" id="PTHR24373">
    <property type="entry name" value="SLIT RELATED LEUCINE-RICH REPEAT NEURONAL PROTEIN"/>
    <property type="match status" value="1"/>
</dbReference>
<dbReference type="PROSITE" id="PS51450">
    <property type="entry name" value="LRR"/>
    <property type="match status" value="7"/>
</dbReference>
<evidence type="ECO:0000313" key="7">
    <source>
        <dbReference type="EMBL" id="ODN02570.1"/>
    </source>
</evidence>
<keyword evidence="5" id="KW-1133">Transmembrane helix</keyword>
<dbReference type="InterPro" id="IPR050328">
    <property type="entry name" value="Dev_Immune_Receptor"/>
</dbReference>
<feature type="signal peptide" evidence="6">
    <location>
        <begin position="1"/>
        <end position="31"/>
    </location>
</feature>
<evidence type="ECO:0000256" key="4">
    <source>
        <dbReference type="SAM" id="MobiDB-lite"/>
    </source>
</evidence>
<dbReference type="EMBL" id="LJIJ01000106">
    <property type="protein sequence ID" value="ODN02570.1"/>
    <property type="molecule type" value="Genomic_DNA"/>
</dbReference>
<feature type="region of interest" description="Disordered" evidence="4">
    <location>
        <begin position="1368"/>
        <end position="1399"/>
    </location>
</feature>